<dbReference type="AlphaFoldDB" id="A0A7T8GVS2"/>
<evidence type="ECO:0000259" key="2">
    <source>
        <dbReference type="Pfam" id="PF00439"/>
    </source>
</evidence>
<dbReference type="OrthoDB" id="784962at2759"/>
<sequence>YDSLDALEKDFMLLCSNTQKYNEDGSLIYEDSIVLRSVFTKRPGALRAGG</sequence>
<dbReference type="InterPro" id="IPR036427">
    <property type="entry name" value="Bromodomain-like_sf"/>
</dbReference>
<dbReference type="Gene3D" id="1.20.920.10">
    <property type="entry name" value="Bromodomain-like"/>
    <property type="match status" value="1"/>
</dbReference>
<protein>
    <submittedName>
        <fullName evidence="3">Global transcription activator SNF2L2-like</fullName>
    </submittedName>
</protein>
<name>A0A7T8GVS2_CALRO</name>
<dbReference type="EMBL" id="CP045902">
    <property type="protein sequence ID" value="QQP38735.1"/>
    <property type="molecule type" value="Genomic_DNA"/>
</dbReference>
<dbReference type="Proteomes" id="UP000595437">
    <property type="component" value="Chromosome 13"/>
</dbReference>
<dbReference type="InterPro" id="IPR001487">
    <property type="entry name" value="Bromodomain"/>
</dbReference>
<proteinExistence type="predicted"/>
<organism evidence="3 4">
    <name type="scientific">Caligus rogercresseyi</name>
    <name type="common">Sea louse</name>
    <dbReference type="NCBI Taxonomy" id="217165"/>
    <lineage>
        <taxon>Eukaryota</taxon>
        <taxon>Metazoa</taxon>
        <taxon>Ecdysozoa</taxon>
        <taxon>Arthropoda</taxon>
        <taxon>Crustacea</taxon>
        <taxon>Multicrustacea</taxon>
        <taxon>Hexanauplia</taxon>
        <taxon>Copepoda</taxon>
        <taxon>Siphonostomatoida</taxon>
        <taxon>Caligidae</taxon>
        <taxon>Caligus</taxon>
    </lineage>
</organism>
<gene>
    <name evidence="3" type="ORF">FKW44_019404</name>
</gene>
<evidence type="ECO:0000256" key="1">
    <source>
        <dbReference type="ARBA" id="ARBA00023117"/>
    </source>
</evidence>
<feature type="domain" description="Bromo" evidence="2">
    <location>
        <begin position="1"/>
        <end position="31"/>
    </location>
</feature>
<keyword evidence="4" id="KW-1185">Reference proteome</keyword>
<evidence type="ECO:0000313" key="3">
    <source>
        <dbReference type="EMBL" id="QQP38735.1"/>
    </source>
</evidence>
<accession>A0A7T8GVS2</accession>
<evidence type="ECO:0000313" key="4">
    <source>
        <dbReference type="Proteomes" id="UP000595437"/>
    </source>
</evidence>
<feature type="non-terminal residue" evidence="3">
    <location>
        <position position="1"/>
    </location>
</feature>
<dbReference type="Pfam" id="PF00439">
    <property type="entry name" value="Bromodomain"/>
    <property type="match status" value="1"/>
</dbReference>
<reference evidence="4" key="1">
    <citation type="submission" date="2021-01" db="EMBL/GenBank/DDBJ databases">
        <title>Caligus Genome Assembly.</title>
        <authorList>
            <person name="Gallardo-Escarate C."/>
        </authorList>
    </citation>
    <scope>NUCLEOTIDE SEQUENCE [LARGE SCALE GENOMIC DNA]</scope>
</reference>
<dbReference type="SUPFAM" id="SSF47370">
    <property type="entry name" value="Bromodomain"/>
    <property type="match status" value="1"/>
</dbReference>
<keyword evidence="1" id="KW-0103">Bromodomain</keyword>